<sequence>MDSDVVVTGPDNLSVGVLLAPSTLLSDSEQVDDDGYAPAMGARDAGKRVAEMGHKVLHAAAAAVGQEIGLVVRGVVAGIEQHGEKAIEAGSFGINDVVLKFGIKATIGAGKAVEALFTSTGEATVEVSLTLRKQ</sequence>
<dbReference type="RefSeq" id="WP_191309848.1">
    <property type="nucleotide sequence ID" value="NZ_BNAW01000008.1"/>
</dbReference>
<dbReference type="EMBL" id="BNAW01000008">
    <property type="protein sequence ID" value="GHG08919.1"/>
    <property type="molecule type" value="Genomic_DNA"/>
</dbReference>
<dbReference type="Proteomes" id="UP000649955">
    <property type="component" value="Unassembled WGS sequence"/>
</dbReference>
<evidence type="ECO:0000313" key="1">
    <source>
        <dbReference type="EMBL" id="GHG08919.1"/>
    </source>
</evidence>
<protein>
    <submittedName>
        <fullName evidence="1">Uncharacterized protein</fullName>
    </submittedName>
</protein>
<keyword evidence="2" id="KW-1185">Reference proteome</keyword>
<comment type="caution">
    <text evidence="1">The sequence shown here is derived from an EMBL/GenBank/DDBJ whole genome shotgun (WGS) entry which is preliminary data.</text>
</comment>
<proteinExistence type="predicted"/>
<evidence type="ECO:0000313" key="2">
    <source>
        <dbReference type="Proteomes" id="UP000649955"/>
    </source>
</evidence>
<accession>A0ABQ3KFZ5</accession>
<name>A0ABQ3KFZ5_9PSEU</name>
<reference evidence="2" key="1">
    <citation type="journal article" date="2019" name="Int. J. Syst. Evol. Microbiol.">
        <title>The Global Catalogue of Microorganisms (GCM) 10K type strain sequencing project: providing services to taxonomists for standard genome sequencing and annotation.</title>
        <authorList>
            <consortium name="The Broad Institute Genomics Platform"/>
            <consortium name="The Broad Institute Genome Sequencing Center for Infectious Disease"/>
            <person name="Wu L."/>
            <person name="Ma J."/>
        </authorList>
    </citation>
    <scope>NUCLEOTIDE SEQUENCE [LARGE SCALE GENOMIC DNA]</scope>
    <source>
        <strain evidence="2">CGMCC 4.7680</strain>
    </source>
</reference>
<gene>
    <name evidence="1" type="ORF">GCM10017567_27210</name>
</gene>
<organism evidence="1 2">
    <name type="scientific">Amycolatopsis bullii</name>
    <dbReference type="NCBI Taxonomy" id="941987"/>
    <lineage>
        <taxon>Bacteria</taxon>
        <taxon>Bacillati</taxon>
        <taxon>Actinomycetota</taxon>
        <taxon>Actinomycetes</taxon>
        <taxon>Pseudonocardiales</taxon>
        <taxon>Pseudonocardiaceae</taxon>
        <taxon>Amycolatopsis</taxon>
    </lineage>
</organism>